<dbReference type="Proteomes" id="UP000662904">
    <property type="component" value="Chromosome"/>
</dbReference>
<evidence type="ECO:0000313" key="3">
    <source>
        <dbReference type="Proteomes" id="UP000662904"/>
    </source>
</evidence>
<dbReference type="AlphaFoldDB" id="A0A8A0RRK4"/>
<organism evidence="2 3">
    <name type="scientific">Koleobacter methoxysyntrophicus</name>
    <dbReference type="NCBI Taxonomy" id="2751313"/>
    <lineage>
        <taxon>Bacteria</taxon>
        <taxon>Bacillati</taxon>
        <taxon>Bacillota</taxon>
        <taxon>Clostridia</taxon>
        <taxon>Koleobacterales</taxon>
        <taxon>Koleobacteraceae</taxon>
        <taxon>Koleobacter</taxon>
    </lineage>
</organism>
<sequence>MTRWIFISLIILTILSFISIPCMASDDSLLERIERVEIDSEKIGRAFANLEELIYNIAGWIAFPLLAVSFALAALNFFFGLFKKTISALTIIGIGFISFFVLVNLRFVVGVIFGITGLIKSFFN</sequence>
<proteinExistence type="predicted"/>
<gene>
    <name evidence="2" type="ORF">H0A61_03044</name>
</gene>
<keyword evidence="1" id="KW-1133">Transmembrane helix</keyword>
<feature type="transmembrane region" description="Helical" evidence="1">
    <location>
        <begin position="91"/>
        <end position="119"/>
    </location>
</feature>
<protein>
    <submittedName>
        <fullName evidence="2">Uncharacterized protein</fullName>
    </submittedName>
</protein>
<keyword evidence="3" id="KW-1185">Reference proteome</keyword>
<evidence type="ECO:0000256" key="1">
    <source>
        <dbReference type="SAM" id="Phobius"/>
    </source>
</evidence>
<dbReference type="EMBL" id="CP059066">
    <property type="protein sequence ID" value="QSQ10634.1"/>
    <property type="molecule type" value="Genomic_DNA"/>
</dbReference>
<dbReference type="KEGG" id="kme:H0A61_03044"/>
<reference evidence="2" key="1">
    <citation type="submission" date="2020-07" db="EMBL/GenBank/DDBJ databases">
        <title>Koleobacter methoxysyntrophicus gen. nov., sp. nov., a novel anaerobic bacterium isolated from deep subsurface oil field and proposal of Koleobacterales ord. nov. in the phylum Firmicutes.</title>
        <authorList>
            <person name="Sakamoto S."/>
            <person name="Tamaki H."/>
        </authorList>
    </citation>
    <scope>NUCLEOTIDE SEQUENCE</scope>
    <source>
        <strain evidence="2">NRmbB1</strain>
    </source>
</reference>
<keyword evidence="1" id="KW-0472">Membrane</keyword>
<name>A0A8A0RRK4_9FIRM</name>
<keyword evidence="1" id="KW-0812">Transmembrane</keyword>
<feature type="transmembrane region" description="Helical" evidence="1">
    <location>
        <begin position="57"/>
        <end position="79"/>
    </location>
</feature>
<evidence type="ECO:0000313" key="2">
    <source>
        <dbReference type="EMBL" id="QSQ10634.1"/>
    </source>
</evidence>
<accession>A0A8A0RRK4</accession>
<dbReference type="RefSeq" id="WP_206707939.1">
    <property type="nucleotide sequence ID" value="NZ_CP059066.1"/>
</dbReference>